<protein>
    <submittedName>
        <fullName evidence="1">Uncharacterized protein</fullName>
    </submittedName>
</protein>
<dbReference type="AlphaFoldDB" id="A0A0F9CQZ6"/>
<name>A0A0F9CQZ6_9ZZZZ</name>
<gene>
    <name evidence="1" type="ORF">LCGC14_2292090</name>
</gene>
<reference evidence="1" key="1">
    <citation type="journal article" date="2015" name="Nature">
        <title>Complex archaea that bridge the gap between prokaryotes and eukaryotes.</title>
        <authorList>
            <person name="Spang A."/>
            <person name="Saw J.H."/>
            <person name="Jorgensen S.L."/>
            <person name="Zaremba-Niedzwiedzka K."/>
            <person name="Martijn J."/>
            <person name="Lind A.E."/>
            <person name="van Eijk R."/>
            <person name="Schleper C."/>
            <person name="Guy L."/>
            <person name="Ettema T.J."/>
        </authorList>
    </citation>
    <scope>NUCLEOTIDE SEQUENCE</scope>
</reference>
<evidence type="ECO:0000313" key="1">
    <source>
        <dbReference type="EMBL" id="KKL51778.1"/>
    </source>
</evidence>
<comment type="caution">
    <text evidence="1">The sequence shown here is derived from an EMBL/GenBank/DDBJ whole genome shotgun (WGS) entry which is preliminary data.</text>
</comment>
<sequence length="291" mass="35721">MEYHLYNDEEWLKRKYIILGKTGKEIAKICKTHSQVIYNKLRKFGIFKLPRKNQNKLEIKKYKCRGYLFCLYILCKMSTVEIGRECEVNRITICRWLKIHNIKREKPLYTNKQWLYNHYIILKKSSNQIAKEFYNITDSSTILNWLRKFKIPIRSISKSHKISHNKLEYIAKRSGKNNHMWKEWENLSYEQKHRRKRNELKEMDIFEPENCPDCSKKPRIKKYIHLMNLDHKYLDNTLDYYYMCIWCHKIYDFLAGLRKHKTIKPIPNLIKNLLQLKTREEREQLLKKVIR</sequence>
<dbReference type="EMBL" id="LAZR01032129">
    <property type="protein sequence ID" value="KKL51778.1"/>
    <property type="molecule type" value="Genomic_DNA"/>
</dbReference>
<organism evidence="1">
    <name type="scientific">marine sediment metagenome</name>
    <dbReference type="NCBI Taxonomy" id="412755"/>
    <lineage>
        <taxon>unclassified sequences</taxon>
        <taxon>metagenomes</taxon>
        <taxon>ecological metagenomes</taxon>
    </lineage>
</organism>
<accession>A0A0F9CQZ6</accession>
<proteinExistence type="predicted"/>